<dbReference type="GO" id="GO:0010997">
    <property type="term" value="F:anaphase-promoting complex binding"/>
    <property type="evidence" value="ECO:0007669"/>
    <property type="project" value="InterPro"/>
</dbReference>
<dbReference type="EMBL" id="KK852912">
    <property type="protein sequence ID" value="KDR13902.1"/>
    <property type="molecule type" value="Genomic_DNA"/>
</dbReference>
<dbReference type="STRING" id="136037.A0A067R6K2"/>
<dbReference type="Proteomes" id="UP000027135">
    <property type="component" value="Unassembled WGS sequence"/>
</dbReference>
<dbReference type="eggNOG" id="KOG0305">
    <property type="taxonomic scope" value="Eukaryota"/>
</dbReference>
<proteinExistence type="predicted"/>
<keyword evidence="2 7" id="KW-0132">Cell division</keyword>
<organism evidence="7 8">
    <name type="scientific">Zootermopsis nevadensis</name>
    <name type="common">Dampwood termite</name>
    <dbReference type="NCBI Taxonomy" id="136037"/>
    <lineage>
        <taxon>Eukaryota</taxon>
        <taxon>Metazoa</taxon>
        <taxon>Ecdysozoa</taxon>
        <taxon>Arthropoda</taxon>
        <taxon>Hexapoda</taxon>
        <taxon>Insecta</taxon>
        <taxon>Pterygota</taxon>
        <taxon>Neoptera</taxon>
        <taxon>Polyneoptera</taxon>
        <taxon>Dictyoptera</taxon>
        <taxon>Blattodea</taxon>
        <taxon>Blattoidea</taxon>
        <taxon>Termitoidae</taxon>
        <taxon>Termopsidae</taxon>
        <taxon>Zootermopsis</taxon>
    </lineage>
</organism>
<dbReference type="GO" id="GO:0051301">
    <property type="term" value="P:cell division"/>
    <property type="evidence" value="ECO:0007669"/>
    <property type="project" value="UniProtKB-KW"/>
</dbReference>
<evidence type="ECO:0000256" key="1">
    <source>
        <dbReference type="ARBA" id="ARBA00022574"/>
    </source>
</evidence>
<dbReference type="InterPro" id="IPR033010">
    <property type="entry name" value="Cdc20/Fizzy"/>
</dbReference>
<reference evidence="7 8" key="1">
    <citation type="journal article" date="2014" name="Nat. Commun.">
        <title>Molecular traces of alternative social organization in a termite genome.</title>
        <authorList>
            <person name="Terrapon N."/>
            <person name="Li C."/>
            <person name="Robertson H.M."/>
            <person name="Ji L."/>
            <person name="Meng X."/>
            <person name="Booth W."/>
            <person name="Chen Z."/>
            <person name="Childers C.P."/>
            <person name="Glastad K.M."/>
            <person name="Gokhale K."/>
            <person name="Gowin J."/>
            <person name="Gronenberg W."/>
            <person name="Hermansen R.A."/>
            <person name="Hu H."/>
            <person name="Hunt B.G."/>
            <person name="Huylmans A.K."/>
            <person name="Khalil S.M."/>
            <person name="Mitchell R.D."/>
            <person name="Munoz-Torres M.C."/>
            <person name="Mustard J.A."/>
            <person name="Pan H."/>
            <person name="Reese J.T."/>
            <person name="Scharf M.E."/>
            <person name="Sun F."/>
            <person name="Vogel H."/>
            <person name="Xiao J."/>
            <person name="Yang W."/>
            <person name="Yang Z."/>
            <person name="Yang Z."/>
            <person name="Zhou J."/>
            <person name="Zhu J."/>
            <person name="Brent C.S."/>
            <person name="Elsik C.G."/>
            <person name="Goodisman M.A."/>
            <person name="Liberles D.A."/>
            <person name="Roe R.M."/>
            <person name="Vargo E.L."/>
            <person name="Vilcinskas A."/>
            <person name="Wang J."/>
            <person name="Bornberg-Bauer E."/>
            <person name="Korb J."/>
            <person name="Zhang G."/>
            <person name="Liebig J."/>
        </authorList>
    </citation>
    <scope>NUCLEOTIDE SEQUENCE [LARGE SCALE GENOMIC DNA]</scope>
    <source>
        <tissue evidence="7">Whole organism</tissue>
    </source>
</reference>
<name>A0A067R6K2_ZOONE</name>
<dbReference type="GO" id="GO:1905786">
    <property type="term" value="P:positive regulation of anaphase-promoting complex-dependent catabolic process"/>
    <property type="evidence" value="ECO:0007669"/>
    <property type="project" value="TreeGrafter"/>
</dbReference>
<dbReference type="PROSITE" id="PS50082">
    <property type="entry name" value="WD_REPEATS_2"/>
    <property type="match status" value="1"/>
</dbReference>
<dbReference type="PANTHER" id="PTHR19918:SF8">
    <property type="entry name" value="FI02843P"/>
    <property type="match status" value="1"/>
</dbReference>
<dbReference type="InParanoid" id="A0A067R6K2"/>
<evidence type="ECO:0000313" key="7">
    <source>
        <dbReference type="EMBL" id="KDR13902.1"/>
    </source>
</evidence>
<dbReference type="OMA" id="SCISAWD"/>
<dbReference type="SMART" id="SM00320">
    <property type="entry name" value="WD40"/>
    <property type="match status" value="3"/>
</dbReference>
<dbReference type="AlphaFoldDB" id="A0A067R6K2"/>
<dbReference type="OrthoDB" id="10263272at2759"/>
<keyword evidence="3" id="KW-0677">Repeat</keyword>
<dbReference type="PANTHER" id="PTHR19918">
    <property type="entry name" value="CELL DIVISION CYCLE 20 CDC20 FIZZY -RELATED"/>
    <property type="match status" value="1"/>
</dbReference>
<protein>
    <submittedName>
        <fullName evidence="7">Cell division cycle protein 20-like protein</fullName>
    </submittedName>
</protein>
<evidence type="ECO:0000256" key="5">
    <source>
        <dbReference type="ARBA" id="ARBA00023306"/>
    </source>
</evidence>
<keyword evidence="8" id="KW-1185">Reference proteome</keyword>
<dbReference type="GO" id="GO:0031145">
    <property type="term" value="P:anaphase-promoting complex-dependent catabolic process"/>
    <property type="evidence" value="ECO:0007669"/>
    <property type="project" value="TreeGrafter"/>
</dbReference>
<evidence type="ECO:0000256" key="4">
    <source>
        <dbReference type="ARBA" id="ARBA00022776"/>
    </source>
</evidence>
<dbReference type="SUPFAM" id="SSF50978">
    <property type="entry name" value="WD40 repeat-like"/>
    <property type="match status" value="1"/>
</dbReference>
<dbReference type="Pfam" id="PF00400">
    <property type="entry name" value="WD40"/>
    <property type="match status" value="2"/>
</dbReference>
<evidence type="ECO:0000256" key="3">
    <source>
        <dbReference type="ARBA" id="ARBA00022737"/>
    </source>
</evidence>
<dbReference type="InterPro" id="IPR036322">
    <property type="entry name" value="WD40_repeat_dom_sf"/>
</dbReference>
<feature type="repeat" description="WD" evidence="6">
    <location>
        <begin position="110"/>
        <end position="142"/>
    </location>
</feature>
<keyword evidence="1 6" id="KW-0853">WD repeat</keyword>
<keyword evidence="5" id="KW-0131">Cell cycle</keyword>
<dbReference type="InterPro" id="IPR015943">
    <property type="entry name" value="WD40/YVTN_repeat-like_dom_sf"/>
</dbReference>
<evidence type="ECO:0000313" key="8">
    <source>
        <dbReference type="Proteomes" id="UP000027135"/>
    </source>
</evidence>
<evidence type="ECO:0000256" key="2">
    <source>
        <dbReference type="ARBA" id="ARBA00022618"/>
    </source>
</evidence>
<dbReference type="Gene3D" id="2.130.10.10">
    <property type="entry name" value="YVTN repeat-like/Quinoprotein amine dehydrogenase"/>
    <property type="match status" value="1"/>
</dbReference>
<evidence type="ECO:0000256" key="6">
    <source>
        <dbReference type="PROSITE-ProRule" id="PRU00221"/>
    </source>
</evidence>
<dbReference type="InterPro" id="IPR001680">
    <property type="entry name" value="WD40_rpt"/>
</dbReference>
<dbReference type="GO" id="GO:0005680">
    <property type="term" value="C:anaphase-promoting complex"/>
    <property type="evidence" value="ECO:0007669"/>
    <property type="project" value="TreeGrafter"/>
</dbReference>
<accession>A0A067R6K2</accession>
<dbReference type="GO" id="GO:1990757">
    <property type="term" value="F:ubiquitin ligase activator activity"/>
    <property type="evidence" value="ECO:0007669"/>
    <property type="project" value="TreeGrafter"/>
</dbReference>
<dbReference type="PROSITE" id="PS50294">
    <property type="entry name" value="WD_REPEATS_REGION"/>
    <property type="match status" value="1"/>
</dbReference>
<sequence length="169" mass="18715">MLYIWPVVAGQAFSHPQPLHSLSAHQAAVKALAWCPWQRSILASGAGTSDRCIRFWNCNTGCCLSTIDTKSQVCGLQWSTTYRELISGHGSPNNQLIIWKYPSMTKVAELTGHKKRVLQLALCPDGSTVLSAGADETLRLWKCFVLDPAKKKKEIRDSKAAPSMFRGIR</sequence>
<gene>
    <name evidence="7" type="ORF">L798_12313</name>
</gene>
<keyword evidence="4" id="KW-0498">Mitosis</keyword>